<feature type="domain" description="NfeD integral membrane" evidence="8">
    <location>
        <begin position="273"/>
        <end position="389"/>
    </location>
</feature>
<dbReference type="Proteomes" id="UP000286100">
    <property type="component" value="Unassembled WGS sequence"/>
</dbReference>
<dbReference type="SUPFAM" id="SSF141322">
    <property type="entry name" value="NfeD domain-like"/>
    <property type="match status" value="1"/>
</dbReference>
<evidence type="ECO:0000259" key="9">
    <source>
        <dbReference type="Pfam" id="PF25145"/>
    </source>
</evidence>
<evidence type="ECO:0000256" key="3">
    <source>
        <dbReference type="ARBA" id="ARBA00022989"/>
    </source>
</evidence>
<comment type="subcellular location">
    <subcellularLocation>
        <location evidence="1">Membrane</location>
        <topology evidence="1">Multi-pass membrane protein</topology>
    </subcellularLocation>
</comment>
<dbReference type="FunFam" id="3.90.226.10:FF:000089">
    <property type="entry name" value="Membrane-bound serine protease"/>
    <property type="match status" value="1"/>
</dbReference>
<evidence type="ECO:0000256" key="6">
    <source>
        <dbReference type="SAM" id="Phobius"/>
    </source>
</evidence>
<evidence type="ECO:0000313" key="11">
    <source>
        <dbReference type="Proteomes" id="UP000286100"/>
    </source>
</evidence>
<evidence type="ECO:0000259" key="7">
    <source>
        <dbReference type="Pfam" id="PF01957"/>
    </source>
</evidence>
<dbReference type="InterPro" id="IPR056739">
    <property type="entry name" value="NfeD_membrane"/>
</dbReference>
<dbReference type="Pfam" id="PF24961">
    <property type="entry name" value="NfeD_membrane"/>
    <property type="match status" value="1"/>
</dbReference>
<feature type="transmembrane region" description="Helical" evidence="6">
    <location>
        <begin position="342"/>
        <end position="361"/>
    </location>
</feature>
<protein>
    <submittedName>
        <fullName evidence="10">Nodulation protein NfeD</fullName>
    </submittedName>
</protein>
<evidence type="ECO:0000256" key="2">
    <source>
        <dbReference type="ARBA" id="ARBA00022692"/>
    </source>
</evidence>
<proteinExistence type="predicted"/>
<keyword evidence="2 6" id="KW-0812">Transmembrane</keyword>
<feature type="transmembrane region" description="Helical" evidence="6">
    <location>
        <begin position="265"/>
        <end position="287"/>
    </location>
</feature>
<dbReference type="OrthoDB" id="5289056at2"/>
<name>A0A418WKY0_9SPHN</name>
<evidence type="ECO:0000256" key="5">
    <source>
        <dbReference type="SAM" id="MobiDB-lite"/>
    </source>
</evidence>
<feature type="transmembrane region" description="Helical" evidence="6">
    <location>
        <begin position="318"/>
        <end position="335"/>
    </location>
</feature>
<feature type="domain" description="NfeD1b N-terminal" evidence="9">
    <location>
        <begin position="55"/>
        <end position="233"/>
    </location>
</feature>
<feature type="region of interest" description="Disordered" evidence="5">
    <location>
        <begin position="139"/>
        <end position="172"/>
    </location>
</feature>
<feature type="transmembrane region" description="Helical" evidence="6">
    <location>
        <begin position="373"/>
        <end position="395"/>
    </location>
</feature>
<dbReference type="InterPro" id="IPR002810">
    <property type="entry name" value="NfeD-like_C"/>
</dbReference>
<dbReference type="Pfam" id="PF25145">
    <property type="entry name" value="NfeD1b_N"/>
    <property type="match status" value="1"/>
</dbReference>
<dbReference type="CDD" id="cd07020">
    <property type="entry name" value="Clp_protease_NfeD_1"/>
    <property type="match status" value="1"/>
</dbReference>
<evidence type="ECO:0000313" key="10">
    <source>
        <dbReference type="EMBL" id="RJF90665.1"/>
    </source>
</evidence>
<reference evidence="10 11" key="1">
    <citation type="submission" date="2018-09" db="EMBL/GenBank/DDBJ databases">
        <authorList>
            <person name="Zhu H."/>
        </authorList>
    </citation>
    <scope>NUCLEOTIDE SEQUENCE [LARGE SCALE GENOMIC DNA]</scope>
    <source>
        <strain evidence="10 11">K2R01-6</strain>
    </source>
</reference>
<dbReference type="Gene3D" id="3.90.226.10">
    <property type="entry name" value="2-enoyl-CoA Hydratase, Chain A, domain 1"/>
    <property type="match status" value="1"/>
</dbReference>
<sequence>MPRASRSDLHRRYGHWLAILLVALAVVFCVPAAGQPRGGPAIVLHLDGVIGPASADYLARALGRAAERKAPLVIVRMDTPGGLDTSMRAMIRDILASPVPVVIYVSPSGARAASAGAFLLYASHVAAMAPGTNVGAATPVQIGGVPTPGEEQPKPAADDKAKDKASTSRSAMDAKAINDAAAYIRSLAELRGRNADWAEKAVREAASLSASAALRERVIDIEAKSVQDLLAQLHGRTVSAAGNTVTLATHGLGIEEVRPDWRTELLSAITNPNVALILMMVGIYGLIFEFMNPGFFAPGTIGAICLLTGLYALAALPVNFAGLALIALGIGLLIAEMYVASFGTLGLGGVVAIALGATILIDTDVPGFRISWSSIAAITVASLLFVLLVARLALLSRGARVVSGREEMVGVRGVVDDWKGGEGHVFAHGERWRASGTARLGKGQGVRVTSLDGLTLHVEPDPPPTGG</sequence>
<dbReference type="EMBL" id="QYUM01000003">
    <property type="protein sequence ID" value="RJF90665.1"/>
    <property type="molecule type" value="Genomic_DNA"/>
</dbReference>
<feature type="compositionally biased region" description="Basic and acidic residues" evidence="5">
    <location>
        <begin position="151"/>
        <end position="166"/>
    </location>
</feature>
<dbReference type="PANTHER" id="PTHR33507:SF4">
    <property type="entry name" value="NODULATION COMPETITIVENESS PROTEIN NFED"/>
    <property type="match status" value="1"/>
</dbReference>
<keyword evidence="4 6" id="KW-0472">Membrane</keyword>
<gene>
    <name evidence="10" type="ORF">D3876_10650</name>
</gene>
<dbReference type="GO" id="GO:0016020">
    <property type="term" value="C:membrane"/>
    <property type="evidence" value="ECO:0007669"/>
    <property type="project" value="UniProtKB-SubCell"/>
</dbReference>
<dbReference type="SUPFAM" id="SSF52096">
    <property type="entry name" value="ClpP/crotonase"/>
    <property type="match status" value="1"/>
</dbReference>
<comment type="caution">
    <text evidence="10">The sequence shown here is derived from an EMBL/GenBank/DDBJ whole genome shotgun (WGS) entry which is preliminary data.</text>
</comment>
<dbReference type="InterPro" id="IPR056738">
    <property type="entry name" value="NfeD1b_N"/>
</dbReference>
<dbReference type="InterPro" id="IPR012340">
    <property type="entry name" value="NA-bd_OB-fold"/>
</dbReference>
<evidence type="ECO:0000256" key="4">
    <source>
        <dbReference type="ARBA" id="ARBA00023136"/>
    </source>
</evidence>
<dbReference type="Gene3D" id="2.40.50.140">
    <property type="entry name" value="Nucleic acid-binding proteins"/>
    <property type="match status" value="1"/>
</dbReference>
<evidence type="ECO:0000259" key="8">
    <source>
        <dbReference type="Pfam" id="PF24961"/>
    </source>
</evidence>
<dbReference type="PANTHER" id="PTHR33507">
    <property type="entry name" value="INNER MEMBRANE PROTEIN YBBJ"/>
    <property type="match status" value="1"/>
</dbReference>
<dbReference type="AlphaFoldDB" id="A0A418WKY0"/>
<feature type="domain" description="NfeD-like C-terminal" evidence="7">
    <location>
        <begin position="405"/>
        <end position="460"/>
    </location>
</feature>
<keyword evidence="11" id="KW-1185">Reference proteome</keyword>
<dbReference type="InterPro" id="IPR052165">
    <property type="entry name" value="Membrane_assoc_protease"/>
</dbReference>
<accession>A0A418WKY0</accession>
<dbReference type="Pfam" id="PF01957">
    <property type="entry name" value="NfeD"/>
    <property type="match status" value="1"/>
</dbReference>
<evidence type="ECO:0000256" key="1">
    <source>
        <dbReference type="ARBA" id="ARBA00004141"/>
    </source>
</evidence>
<dbReference type="InterPro" id="IPR029045">
    <property type="entry name" value="ClpP/crotonase-like_dom_sf"/>
</dbReference>
<keyword evidence="3 6" id="KW-1133">Transmembrane helix</keyword>
<organism evidence="10 11">
    <name type="scientific">Sphingomonas cavernae</name>
    <dbReference type="NCBI Taxonomy" id="2320861"/>
    <lineage>
        <taxon>Bacteria</taxon>
        <taxon>Pseudomonadati</taxon>
        <taxon>Pseudomonadota</taxon>
        <taxon>Alphaproteobacteria</taxon>
        <taxon>Sphingomonadales</taxon>
        <taxon>Sphingomonadaceae</taxon>
        <taxon>Sphingomonas</taxon>
    </lineage>
</organism>